<dbReference type="Proteomes" id="UP001519535">
    <property type="component" value="Unassembled WGS sequence"/>
</dbReference>
<organism evidence="1 2">
    <name type="scientific">Mycolicibacter acidiphilus</name>
    <dbReference type="NCBI Taxonomy" id="2835306"/>
    <lineage>
        <taxon>Bacteria</taxon>
        <taxon>Bacillati</taxon>
        <taxon>Actinomycetota</taxon>
        <taxon>Actinomycetes</taxon>
        <taxon>Mycobacteriales</taxon>
        <taxon>Mycobacteriaceae</taxon>
        <taxon>Mycolicibacter</taxon>
    </lineage>
</organism>
<name>A0ABS5RGY8_9MYCO</name>
<keyword evidence="2" id="KW-1185">Reference proteome</keyword>
<proteinExistence type="predicted"/>
<comment type="caution">
    <text evidence="1">The sequence shown here is derived from an EMBL/GenBank/DDBJ whole genome shotgun (WGS) entry which is preliminary data.</text>
</comment>
<dbReference type="EMBL" id="JAHCLR010000012">
    <property type="protein sequence ID" value="MBS9533536.1"/>
    <property type="molecule type" value="Genomic_DNA"/>
</dbReference>
<evidence type="ECO:0000313" key="2">
    <source>
        <dbReference type="Proteomes" id="UP001519535"/>
    </source>
</evidence>
<accession>A0ABS5RGY8</accession>
<reference evidence="1 2" key="1">
    <citation type="submission" date="2021-05" db="EMBL/GenBank/DDBJ databases">
        <title>Mycobacterium acidophilum sp. nov., an extremely acid-tolerant member of the genus Mycobacterium.</title>
        <authorList>
            <person name="Xia J."/>
        </authorList>
    </citation>
    <scope>NUCLEOTIDE SEQUENCE [LARGE SCALE GENOMIC DNA]</scope>
    <source>
        <strain evidence="1 2">M1</strain>
    </source>
</reference>
<dbReference type="RefSeq" id="WP_214092419.1">
    <property type="nucleotide sequence ID" value="NZ_JAHCLR010000012.1"/>
</dbReference>
<evidence type="ECO:0000313" key="1">
    <source>
        <dbReference type="EMBL" id="MBS9533536.1"/>
    </source>
</evidence>
<protein>
    <submittedName>
        <fullName evidence="1">Uncharacterized protein</fullName>
    </submittedName>
</protein>
<gene>
    <name evidence="1" type="ORF">KIH27_08035</name>
</gene>
<sequence length="95" mass="9977">MTDAITWSTIPGPAGAQRIYPAADGVREFAGTSRKVREVSADIVGSQYLDGTVTRSITVGLPHDMASLTAIEARELAAALVAAADEVARLHWVGQ</sequence>